<keyword evidence="3 6" id="KW-0812">Transmembrane</keyword>
<evidence type="ECO:0000256" key="1">
    <source>
        <dbReference type="ARBA" id="ARBA00004651"/>
    </source>
</evidence>
<dbReference type="AlphaFoldDB" id="A0A5Q2RN80"/>
<feature type="transmembrane region" description="Helical" evidence="6">
    <location>
        <begin position="21"/>
        <end position="40"/>
    </location>
</feature>
<keyword evidence="5 6" id="KW-0472">Membrane</keyword>
<sequence>MRAAWLVAVNDLRVQLRRGTILVLGFVAPLALAFVMNLVFGGVDDGSGPTTFDVAVVDHDGGEEADGFVGVLRDVASSGLLDLTSYDDEDAARAALDDGDVGAIWIVPDGFSDAVRAGTETGIEVVGDVDAPTTASVARAIARGYASNVGLGTMAATTAIETGVATPEDAASVAEEAAAAGSPVTLVDATADTRLLDMSTNLMAGMALFFVFFTSGLPVLGILEERDQGTLHRLLAAPIPAWSITAGKVLSAAILGSLSLWSLMAASSVLMGAEWGPPIGAALLAVAGVVAAIGIMSVAGSIARSTEQAGNAQGIVAVVFAILGGAFVPIPGGSGGVLGLLQQLTPHGWFFDGVADLRHDGVAGAAPALAVLLAMGLLTGAVGLWLSRWVLRR</sequence>
<evidence type="ECO:0000313" key="9">
    <source>
        <dbReference type="Proteomes" id="UP000334019"/>
    </source>
</evidence>
<keyword evidence="9" id="KW-1185">Reference proteome</keyword>
<gene>
    <name evidence="8" type="ORF">GH723_18150</name>
</gene>
<dbReference type="InterPro" id="IPR051449">
    <property type="entry name" value="ABC-2_transporter_component"/>
</dbReference>
<dbReference type="GO" id="GO:0005886">
    <property type="term" value="C:plasma membrane"/>
    <property type="evidence" value="ECO:0007669"/>
    <property type="project" value="UniProtKB-SubCell"/>
</dbReference>
<evidence type="ECO:0000313" key="8">
    <source>
        <dbReference type="EMBL" id="QGG96864.1"/>
    </source>
</evidence>
<dbReference type="RefSeq" id="WP_153760966.1">
    <property type="nucleotide sequence ID" value="NZ_CP045851.1"/>
</dbReference>
<dbReference type="KEGG" id="atq:GH723_18150"/>
<protein>
    <submittedName>
        <fullName evidence="8">ABC transporter permease subunit</fullName>
    </submittedName>
</protein>
<feature type="transmembrane region" description="Helical" evidence="6">
    <location>
        <begin position="202"/>
        <end position="223"/>
    </location>
</feature>
<dbReference type="PANTHER" id="PTHR30294">
    <property type="entry name" value="MEMBRANE COMPONENT OF ABC TRANSPORTER YHHJ-RELATED"/>
    <property type="match status" value="1"/>
</dbReference>
<dbReference type="InterPro" id="IPR013525">
    <property type="entry name" value="ABC2_TM"/>
</dbReference>
<feature type="domain" description="ABC-2 type transporter transmembrane" evidence="7">
    <location>
        <begin position="22"/>
        <end position="385"/>
    </location>
</feature>
<evidence type="ECO:0000256" key="2">
    <source>
        <dbReference type="ARBA" id="ARBA00022475"/>
    </source>
</evidence>
<feature type="transmembrane region" description="Helical" evidence="6">
    <location>
        <begin position="235"/>
        <end position="261"/>
    </location>
</feature>
<comment type="subcellular location">
    <subcellularLocation>
        <location evidence="1">Cell membrane</location>
        <topology evidence="1">Multi-pass membrane protein</topology>
    </subcellularLocation>
</comment>
<name>A0A5Q2RN80_9ACTN</name>
<feature type="transmembrane region" description="Helical" evidence="6">
    <location>
        <begin position="315"/>
        <end position="341"/>
    </location>
</feature>
<accession>A0A5Q2RN80</accession>
<evidence type="ECO:0000256" key="4">
    <source>
        <dbReference type="ARBA" id="ARBA00022989"/>
    </source>
</evidence>
<evidence type="ECO:0000256" key="3">
    <source>
        <dbReference type="ARBA" id="ARBA00022692"/>
    </source>
</evidence>
<dbReference type="Pfam" id="PF12698">
    <property type="entry name" value="ABC2_membrane_3"/>
    <property type="match status" value="1"/>
</dbReference>
<evidence type="ECO:0000256" key="6">
    <source>
        <dbReference type="SAM" id="Phobius"/>
    </source>
</evidence>
<organism evidence="8 9">
    <name type="scientific">Actinomarinicola tropica</name>
    <dbReference type="NCBI Taxonomy" id="2789776"/>
    <lineage>
        <taxon>Bacteria</taxon>
        <taxon>Bacillati</taxon>
        <taxon>Actinomycetota</taxon>
        <taxon>Acidimicrobiia</taxon>
        <taxon>Acidimicrobiales</taxon>
        <taxon>Iamiaceae</taxon>
        <taxon>Actinomarinicola</taxon>
    </lineage>
</organism>
<reference evidence="8 9" key="1">
    <citation type="submission" date="2019-11" db="EMBL/GenBank/DDBJ databases">
        <authorList>
            <person name="He Y."/>
        </authorList>
    </citation>
    <scope>NUCLEOTIDE SEQUENCE [LARGE SCALE GENOMIC DNA]</scope>
    <source>
        <strain evidence="8 9">SCSIO 58843</strain>
    </source>
</reference>
<feature type="transmembrane region" description="Helical" evidence="6">
    <location>
        <begin position="281"/>
        <end position="303"/>
    </location>
</feature>
<dbReference type="PANTHER" id="PTHR30294:SF38">
    <property type="entry name" value="TRANSPORT PERMEASE PROTEIN"/>
    <property type="match status" value="1"/>
</dbReference>
<dbReference type="Proteomes" id="UP000334019">
    <property type="component" value="Chromosome"/>
</dbReference>
<dbReference type="GO" id="GO:0140359">
    <property type="term" value="F:ABC-type transporter activity"/>
    <property type="evidence" value="ECO:0007669"/>
    <property type="project" value="InterPro"/>
</dbReference>
<keyword evidence="2" id="KW-1003">Cell membrane</keyword>
<dbReference type="Gene3D" id="3.40.1710.10">
    <property type="entry name" value="abc type-2 transporter like domain"/>
    <property type="match status" value="1"/>
</dbReference>
<evidence type="ECO:0000259" key="7">
    <source>
        <dbReference type="Pfam" id="PF12698"/>
    </source>
</evidence>
<dbReference type="EMBL" id="CP045851">
    <property type="protein sequence ID" value="QGG96864.1"/>
    <property type="molecule type" value="Genomic_DNA"/>
</dbReference>
<proteinExistence type="predicted"/>
<keyword evidence="4 6" id="KW-1133">Transmembrane helix</keyword>
<feature type="transmembrane region" description="Helical" evidence="6">
    <location>
        <begin position="361"/>
        <end position="386"/>
    </location>
</feature>
<evidence type="ECO:0000256" key="5">
    <source>
        <dbReference type="ARBA" id="ARBA00023136"/>
    </source>
</evidence>